<dbReference type="InterPro" id="IPR036869">
    <property type="entry name" value="J_dom_sf"/>
</dbReference>
<dbReference type="AlphaFoldDB" id="A0A2A9DMD0"/>
<evidence type="ECO:0000256" key="1">
    <source>
        <dbReference type="SAM" id="Phobius"/>
    </source>
</evidence>
<feature type="transmembrane region" description="Helical" evidence="1">
    <location>
        <begin position="131"/>
        <end position="157"/>
    </location>
</feature>
<gene>
    <name evidence="2" type="ORF">ATK06_0937</name>
</gene>
<accession>A0A2A9DMD0</accession>
<evidence type="ECO:0000313" key="3">
    <source>
        <dbReference type="Proteomes" id="UP000221653"/>
    </source>
</evidence>
<dbReference type="STRING" id="1724.GCA_001044175_02420"/>
<protein>
    <recommendedName>
        <fullName evidence="4">J domain-containing protein</fullName>
    </recommendedName>
</protein>
<keyword evidence="1" id="KW-0472">Membrane</keyword>
<proteinExistence type="predicted"/>
<evidence type="ECO:0008006" key="4">
    <source>
        <dbReference type="Google" id="ProtNLM"/>
    </source>
</evidence>
<keyword evidence="1" id="KW-0812">Transmembrane</keyword>
<keyword evidence="1" id="KW-1133">Transmembrane helix</keyword>
<feature type="transmembrane region" description="Helical" evidence="1">
    <location>
        <begin position="214"/>
        <end position="232"/>
    </location>
</feature>
<dbReference type="OrthoDB" id="4398434at2"/>
<comment type="caution">
    <text evidence="2">The sequence shown here is derived from an EMBL/GenBank/DDBJ whole genome shotgun (WGS) entry which is preliminary data.</text>
</comment>
<dbReference type="RefSeq" id="WP_053072857.1">
    <property type="nucleotide sequence ID" value="NZ_LDYE01000008.1"/>
</dbReference>
<keyword evidence="3" id="KW-1185">Reference proteome</keyword>
<evidence type="ECO:0000313" key="2">
    <source>
        <dbReference type="EMBL" id="PFG27858.1"/>
    </source>
</evidence>
<feature type="transmembrane region" description="Helical" evidence="1">
    <location>
        <begin position="177"/>
        <end position="202"/>
    </location>
</feature>
<organism evidence="2 3">
    <name type="scientific">Corynebacterium renale</name>
    <dbReference type="NCBI Taxonomy" id="1724"/>
    <lineage>
        <taxon>Bacteria</taxon>
        <taxon>Bacillati</taxon>
        <taxon>Actinomycetota</taxon>
        <taxon>Actinomycetes</taxon>
        <taxon>Mycobacteriales</taxon>
        <taxon>Corynebacteriaceae</taxon>
        <taxon>Corynebacterium</taxon>
    </lineage>
</organism>
<reference evidence="2 3" key="1">
    <citation type="submission" date="2017-10" db="EMBL/GenBank/DDBJ databases">
        <title>Sequencing the genomes of 1000 actinobacteria strains.</title>
        <authorList>
            <person name="Klenk H.-P."/>
        </authorList>
    </citation>
    <scope>NUCLEOTIDE SEQUENCE [LARGE SCALE GENOMIC DNA]</scope>
    <source>
        <strain evidence="2 3">DSM 20688</strain>
    </source>
</reference>
<dbReference type="Proteomes" id="UP000221653">
    <property type="component" value="Unassembled WGS sequence"/>
</dbReference>
<dbReference type="SUPFAM" id="SSF46565">
    <property type="entry name" value="Chaperone J-domain"/>
    <property type="match status" value="1"/>
</dbReference>
<name>A0A2A9DMD0_9CORY</name>
<sequence>MSHYNLYEHLNLDPTHSGEELAAQLQPRLAELRAAGRDLSDPELHEVQTAYNIFSDPAKKELYDTRLADDTRSPIVIRDLVRLAGTSEHVPTRSHAAGMTRRVRRPAPDLGPRPRVGVLLKNAPRPARVTVYLGSALALLGFIVTGYLALTLAIYGASGRGVESAQYVDLGSIFAEVDLALMFQAVFTSFVGWFGITAFGIYLTMTALRASSPVSWVSVVAMSVLMILWMVGIPDISLFIALVRIVALVIVLVALAMLLLPVTRVWFEGLIEVEEPVEPEV</sequence>
<dbReference type="EMBL" id="PDJF01000001">
    <property type="protein sequence ID" value="PFG27858.1"/>
    <property type="molecule type" value="Genomic_DNA"/>
</dbReference>
<feature type="transmembrane region" description="Helical" evidence="1">
    <location>
        <begin position="238"/>
        <end position="260"/>
    </location>
</feature>